<keyword evidence="2" id="KW-1185">Reference proteome</keyword>
<evidence type="ECO:0000313" key="1">
    <source>
        <dbReference type="EMBL" id="KAF9642936.1"/>
    </source>
</evidence>
<organism evidence="1 2">
    <name type="scientific">Thelephora ganbajun</name>
    <name type="common">Ganba fungus</name>
    <dbReference type="NCBI Taxonomy" id="370292"/>
    <lineage>
        <taxon>Eukaryota</taxon>
        <taxon>Fungi</taxon>
        <taxon>Dikarya</taxon>
        <taxon>Basidiomycota</taxon>
        <taxon>Agaricomycotina</taxon>
        <taxon>Agaricomycetes</taxon>
        <taxon>Thelephorales</taxon>
        <taxon>Thelephoraceae</taxon>
        <taxon>Thelephora</taxon>
    </lineage>
</organism>
<dbReference type="EMBL" id="MU118317">
    <property type="protein sequence ID" value="KAF9642936.1"/>
    <property type="molecule type" value="Genomic_DNA"/>
</dbReference>
<reference evidence="1" key="2">
    <citation type="journal article" date="2020" name="Nat. Commun.">
        <title>Large-scale genome sequencing of mycorrhizal fungi provides insights into the early evolution of symbiotic traits.</title>
        <authorList>
            <person name="Miyauchi S."/>
            <person name="Kiss E."/>
            <person name="Kuo A."/>
            <person name="Drula E."/>
            <person name="Kohler A."/>
            <person name="Sanchez-Garcia M."/>
            <person name="Morin E."/>
            <person name="Andreopoulos B."/>
            <person name="Barry K.W."/>
            <person name="Bonito G."/>
            <person name="Buee M."/>
            <person name="Carver A."/>
            <person name="Chen C."/>
            <person name="Cichocki N."/>
            <person name="Clum A."/>
            <person name="Culley D."/>
            <person name="Crous P.W."/>
            <person name="Fauchery L."/>
            <person name="Girlanda M."/>
            <person name="Hayes R.D."/>
            <person name="Keri Z."/>
            <person name="LaButti K."/>
            <person name="Lipzen A."/>
            <person name="Lombard V."/>
            <person name="Magnuson J."/>
            <person name="Maillard F."/>
            <person name="Murat C."/>
            <person name="Nolan M."/>
            <person name="Ohm R.A."/>
            <person name="Pangilinan J."/>
            <person name="Pereira M.F."/>
            <person name="Perotto S."/>
            <person name="Peter M."/>
            <person name="Pfister S."/>
            <person name="Riley R."/>
            <person name="Sitrit Y."/>
            <person name="Stielow J.B."/>
            <person name="Szollosi G."/>
            <person name="Zifcakova L."/>
            <person name="Stursova M."/>
            <person name="Spatafora J.W."/>
            <person name="Tedersoo L."/>
            <person name="Vaario L.M."/>
            <person name="Yamada A."/>
            <person name="Yan M."/>
            <person name="Wang P."/>
            <person name="Xu J."/>
            <person name="Bruns T."/>
            <person name="Baldrian P."/>
            <person name="Vilgalys R."/>
            <person name="Dunand C."/>
            <person name="Henrissat B."/>
            <person name="Grigoriev I.V."/>
            <person name="Hibbett D."/>
            <person name="Nagy L.G."/>
            <person name="Martin F.M."/>
        </authorList>
    </citation>
    <scope>NUCLEOTIDE SEQUENCE</scope>
    <source>
        <strain evidence="1">P2</strain>
    </source>
</reference>
<proteinExistence type="predicted"/>
<reference evidence="1" key="1">
    <citation type="submission" date="2019-10" db="EMBL/GenBank/DDBJ databases">
        <authorList>
            <consortium name="DOE Joint Genome Institute"/>
            <person name="Kuo A."/>
            <person name="Miyauchi S."/>
            <person name="Kiss E."/>
            <person name="Drula E."/>
            <person name="Kohler A."/>
            <person name="Sanchez-Garcia M."/>
            <person name="Andreopoulos B."/>
            <person name="Barry K.W."/>
            <person name="Bonito G."/>
            <person name="Buee M."/>
            <person name="Carver A."/>
            <person name="Chen C."/>
            <person name="Cichocki N."/>
            <person name="Clum A."/>
            <person name="Culley D."/>
            <person name="Crous P.W."/>
            <person name="Fauchery L."/>
            <person name="Girlanda M."/>
            <person name="Hayes R."/>
            <person name="Keri Z."/>
            <person name="Labutti K."/>
            <person name="Lipzen A."/>
            <person name="Lombard V."/>
            <person name="Magnuson J."/>
            <person name="Maillard F."/>
            <person name="Morin E."/>
            <person name="Murat C."/>
            <person name="Nolan M."/>
            <person name="Ohm R."/>
            <person name="Pangilinan J."/>
            <person name="Pereira M."/>
            <person name="Perotto S."/>
            <person name="Peter M."/>
            <person name="Riley R."/>
            <person name="Sitrit Y."/>
            <person name="Stielow B."/>
            <person name="Szollosi G."/>
            <person name="Zifcakova L."/>
            <person name="Stursova M."/>
            <person name="Spatafora J.W."/>
            <person name="Tedersoo L."/>
            <person name="Vaario L.-M."/>
            <person name="Yamada A."/>
            <person name="Yan M."/>
            <person name="Wang P."/>
            <person name="Xu J."/>
            <person name="Bruns T."/>
            <person name="Baldrian P."/>
            <person name="Vilgalys R."/>
            <person name="Henrissat B."/>
            <person name="Grigoriev I.V."/>
            <person name="Hibbett D."/>
            <person name="Nagy L.G."/>
            <person name="Martin F.M."/>
        </authorList>
    </citation>
    <scope>NUCLEOTIDE SEQUENCE</scope>
    <source>
        <strain evidence="1">P2</strain>
    </source>
</reference>
<protein>
    <submittedName>
        <fullName evidence="1">Uncharacterized protein</fullName>
    </submittedName>
</protein>
<comment type="caution">
    <text evidence="1">The sequence shown here is derived from an EMBL/GenBank/DDBJ whole genome shotgun (WGS) entry which is preliminary data.</text>
</comment>
<dbReference type="Proteomes" id="UP000886501">
    <property type="component" value="Unassembled WGS sequence"/>
</dbReference>
<sequence length="70" mass="7624">MEVSIGGVALMVIGIALVSLPAKHRRLKQEVLSQMTRKVSPPVSQMPQPFAYTQTETSPITSLHPLSELP</sequence>
<accession>A0ACB6YZU5</accession>
<evidence type="ECO:0000313" key="2">
    <source>
        <dbReference type="Proteomes" id="UP000886501"/>
    </source>
</evidence>
<gene>
    <name evidence="1" type="ORF">BDM02DRAFT_3124021</name>
</gene>
<name>A0ACB6YZU5_THEGA</name>